<sequence>MRGRIASGVARAFATWTIDLDPDVPEFRVRMTCDVCNEHSEVYSDDQAGVGLWVQLHTARTMHTRFTEAVTRQWVMTPTGAIGQHLIDTPQEAAR</sequence>
<dbReference type="EMBL" id="JBIRWE010000002">
    <property type="protein sequence ID" value="MFI1963707.1"/>
    <property type="molecule type" value="Genomic_DNA"/>
</dbReference>
<reference evidence="2 3" key="1">
    <citation type="submission" date="2024-10" db="EMBL/GenBank/DDBJ databases">
        <title>The Natural Products Discovery Center: Release of the First 8490 Sequenced Strains for Exploring Actinobacteria Biosynthetic Diversity.</title>
        <authorList>
            <person name="Kalkreuter E."/>
            <person name="Kautsar S.A."/>
            <person name="Yang D."/>
            <person name="Bader C.D."/>
            <person name="Teijaro C.N."/>
            <person name="Fluegel L."/>
            <person name="Davis C.M."/>
            <person name="Simpson J.R."/>
            <person name="Lauterbach L."/>
            <person name="Steele A.D."/>
            <person name="Gui C."/>
            <person name="Meng S."/>
            <person name="Li G."/>
            <person name="Viehrig K."/>
            <person name="Ye F."/>
            <person name="Su P."/>
            <person name="Kiefer A.F."/>
            <person name="Nichols A."/>
            <person name="Cepeda A.J."/>
            <person name="Yan W."/>
            <person name="Fan B."/>
            <person name="Jiang Y."/>
            <person name="Adhikari A."/>
            <person name="Zheng C.-J."/>
            <person name="Schuster L."/>
            <person name="Cowan T.M."/>
            <person name="Smanski M.J."/>
            <person name="Chevrette M.G."/>
            <person name="De Carvalho L.P.S."/>
            <person name="Shen B."/>
        </authorList>
    </citation>
    <scope>NUCLEOTIDE SEQUENCE [LARGE SCALE GENOMIC DNA]</scope>
    <source>
        <strain evidence="2 3">NPDC020327</strain>
    </source>
</reference>
<name>A0ABW7UQF3_9ACTN</name>
<keyword evidence="3" id="KW-1185">Reference proteome</keyword>
<proteinExistence type="predicted"/>
<evidence type="ECO:0000313" key="3">
    <source>
        <dbReference type="Proteomes" id="UP001611548"/>
    </source>
</evidence>
<dbReference type="RefSeq" id="WP_055473288.1">
    <property type="nucleotide sequence ID" value="NZ_JBIRWE010000002.1"/>
</dbReference>
<dbReference type="Proteomes" id="UP001611548">
    <property type="component" value="Unassembled WGS sequence"/>
</dbReference>
<protein>
    <recommendedName>
        <fullName evidence="1">DUF7848 domain-containing protein</fullName>
    </recommendedName>
</protein>
<dbReference type="Pfam" id="PF25232">
    <property type="entry name" value="DUF7848"/>
    <property type="match status" value="1"/>
</dbReference>
<comment type="caution">
    <text evidence="2">The sequence shown here is derived from an EMBL/GenBank/DDBJ whole genome shotgun (WGS) entry which is preliminary data.</text>
</comment>
<organism evidence="2 3">
    <name type="scientific">Streptomyces pathocidini</name>
    <dbReference type="NCBI Taxonomy" id="1650571"/>
    <lineage>
        <taxon>Bacteria</taxon>
        <taxon>Bacillati</taxon>
        <taxon>Actinomycetota</taxon>
        <taxon>Actinomycetes</taxon>
        <taxon>Kitasatosporales</taxon>
        <taxon>Streptomycetaceae</taxon>
        <taxon>Streptomyces</taxon>
    </lineage>
</organism>
<accession>A0ABW7UQF3</accession>
<dbReference type="InterPro" id="IPR057170">
    <property type="entry name" value="DUF7848"/>
</dbReference>
<feature type="domain" description="DUF7848" evidence="1">
    <location>
        <begin position="12"/>
        <end position="79"/>
    </location>
</feature>
<gene>
    <name evidence="2" type="ORF">ACH429_06135</name>
</gene>
<evidence type="ECO:0000259" key="1">
    <source>
        <dbReference type="Pfam" id="PF25232"/>
    </source>
</evidence>
<evidence type="ECO:0000313" key="2">
    <source>
        <dbReference type="EMBL" id="MFI1963707.1"/>
    </source>
</evidence>